<dbReference type="SUPFAM" id="SSF51338">
    <property type="entry name" value="Composite domain of metallo-dependent hydrolases"/>
    <property type="match status" value="1"/>
</dbReference>
<feature type="domain" description="Amidohydrolase-related" evidence="9">
    <location>
        <begin position="75"/>
        <end position="440"/>
    </location>
</feature>
<dbReference type="RefSeq" id="WP_119515712.1">
    <property type="nucleotide sequence ID" value="NZ_NQYH01000003.1"/>
</dbReference>
<accession>A0A3A1YX26</accession>
<dbReference type="Gene3D" id="2.30.40.10">
    <property type="entry name" value="Urease, subunit C, domain 1"/>
    <property type="match status" value="1"/>
</dbReference>
<comment type="catalytic activity">
    <reaction evidence="8">
        <text>guanine + H2O + H(+) = xanthine + NH4(+)</text>
        <dbReference type="Rhea" id="RHEA:14665"/>
        <dbReference type="ChEBI" id="CHEBI:15377"/>
        <dbReference type="ChEBI" id="CHEBI:15378"/>
        <dbReference type="ChEBI" id="CHEBI:16235"/>
        <dbReference type="ChEBI" id="CHEBI:17712"/>
        <dbReference type="ChEBI" id="CHEBI:28938"/>
        <dbReference type="EC" id="3.5.4.3"/>
    </reaction>
</comment>
<dbReference type="InterPro" id="IPR051607">
    <property type="entry name" value="Metallo-dep_hydrolases"/>
</dbReference>
<dbReference type="Pfam" id="PF01979">
    <property type="entry name" value="Amidohydro_1"/>
    <property type="match status" value="1"/>
</dbReference>
<dbReference type="InterPro" id="IPR032466">
    <property type="entry name" value="Metal_Hydrolase"/>
</dbReference>
<dbReference type="GO" id="GO:0008270">
    <property type="term" value="F:zinc ion binding"/>
    <property type="evidence" value="ECO:0007669"/>
    <property type="project" value="UniProtKB-UniRule"/>
</dbReference>
<dbReference type="NCBIfam" id="NF006679">
    <property type="entry name" value="PRK09228.1"/>
    <property type="match status" value="1"/>
</dbReference>
<keyword evidence="6 8" id="KW-0862">Zinc</keyword>
<evidence type="ECO:0000313" key="10">
    <source>
        <dbReference type="EMBL" id="RIY41390.1"/>
    </source>
</evidence>
<dbReference type="InterPro" id="IPR014311">
    <property type="entry name" value="Guanine_deaminase"/>
</dbReference>
<dbReference type="EMBL" id="NQYH01000003">
    <property type="protein sequence ID" value="RIY41390.1"/>
    <property type="molecule type" value="Genomic_DNA"/>
</dbReference>
<comment type="function">
    <text evidence="8">Catalyzes the hydrolytic deamination of guanine, producing xanthine and ammonia.</text>
</comment>
<dbReference type="UniPathway" id="UPA00603">
    <property type="reaction ID" value="UER00660"/>
</dbReference>
<dbReference type="Proteomes" id="UP000266206">
    <property type="component" value="Unassembled WGS sequence"/>
</dbReference>
<dbReference type="FunFam" id="3.20.20.140:FF:000022">
    <property type="entry name" value="Guanine deaminase"/>
    <property type="match status" value="1"/>
</dbReference>
<dbReference type="OrthoDB" id="3189065at2"/>
<dbReference type="InterPro" id="IPR006680">
    <property type="entry name" value="Amidohydro-rel"/>
</dbReference>
<dbReference type="EC" id="3.5.4.3" evidence="3 7"/>
<proteinExistence type="inferred from homology"/>
<dbReference type="SUPFAM" id="SSF51556">
    <property type="entry name" value="Metallo-dependent hydrolases"/>
    <property type="match status" value="1"/>
</dbReference>
<reference evidence="10 11" key="1">
    <citation type="submission" date="2017-08" db="EMBL/GenBank/DDBJ databases">
        <title>Pusillimonas indicus sp. nov., a member of the family Alcaligenaceae isolated from surface seawater.</title>
        <authorList>
            <person name="Li J."/>
        </authorList>
    </citation>
    <scope>NUCLEOTIDE SEQUENCE [LARGE SCALE GENOMIC DNA]</scope>
    <source>
        <strain evidence="10 11">L52-1-41</strain>
    </source>
</reference>
<comment type="cofactor">
    <cofactor evidence="8">
        <name>Zn(2+)</name>
        <dbReference type="ChEBI" id="CHEBI:29105"/>
    </cofactor>
    <text evidence="8">Binds 1 zinc ion per subunit.</text>
</comment>
<evidence type="ECO:0000256" key="2">
    <source>
        <dbReference type="ARBA" id="ARBA00006745"/>
    </source>
</evidence>
<organism evidence="10 11">
    <name type="scientific">Neopusillimonas maritima</name>
    <dbReference type="NCBI Taxonomy" id="2026239"/>
    <lineage>
        <taxon>Bacteria</taxon>
        <taxon>Pseudomonadati</taxon>
        <taxon>Pseudomonadota</taxon>
        <taxon>Betaproteobacteria</taxon>
        <taxon>Burkholderiales</taxon>
        <taxon>Alcaligenaceae</taxon>
        <taxon>Neopusillimonas</taxon>
    </lineage>
</organism>
<evidence type="ECO:0000256" key="1">
    <source>
        <dbReference type="ARBA" id="ARBA00004984"/>
    </source>
</evidence>
<dbReference type="InterPro" id="IPR011059">
    <property type="entry name" value="Metal-dep_hydrolase_composite"/>
</dbReference>
<evidence type="ECO:0000256" key="3">
    <source>
        <dbReference type="ARBA" id="ARBA00012781"/>
    </source>
</evidence>
<keyword evidence="4 8" id="KW-0479">Metal-binding</keyword>
<dbReference type="Gene3D" id="3.20.20.140">
    <property type="entry name" value="Metal-dependent hydrolases"/>
    <property type="match status" value="1"/>
</dbReference>
<gene>
    <name evidence="10" type="primary">guaD</name>
    <name evidence="10" type="ORF">CJP73_05245</name>
</gene>
<dbReference type="GO" id="GO:0006147">
    <property type="term" value="P:guanine catabolic process"/>
    <property type="evidence" value="ECO:0007669"/>
    <property type="project" value="UniProtKB-UniRule"/>
</dbReference>
<evidence type="ECO:0000256" key="7">
    <source>
        <dbReference type="NCBIfam" id="TIGR02967"/>
    </source>
</evidence>
<evidence type="ECO:0000313" key="11">
    <source>
        <dbReference type="Proteomes" id="UP000266206"/>
    </source>
</evidence>
<evidence type="ECO:0000256" key="4">
    <source>
        <dbReference type="ARBA" id="ARBA00022723"/>
    </source>
</evidence>
<evidence type="ECO:0000256" key="8">
    <source>
        <dbReference type="RuleBase" id="RU366009"/>
    </source>
</evidence>
<keyword evidence="5 8" id="KW-0378">Hydrolase</keyword>
<comment type="similarity">
    <text evidence="2 8">Belongs to the metallo-dependent hydrolases superfamily. ATZ/TRZ family.</text>
</comment>
<evidence type="ECO:0000256" key="5">
    <source>
        <dbReference type="ARBA" id="ARBA00022801"/>
    </source>
</evidence>
<evidence type="ECO:0000259" key="9">
    <source>
        <dbReference type="Pfam" id="PF01979"/>
    </source>
</evidence>
<dbReference type="GO" id="GO:0008892">
    <property type="term" value="F:guanine deaminase activity"/>
    <property type="evidence" value="ECO:0007669"/>
    <property type="project" value="UniProtKB-UniRule"/>
</dbReference>
<evidence type="ECO:0000256" key="6">
    <source>
        <dbReference type="ARBA" id="ARBA00022833"/>
    </source>
</evidence>
<dbReference type="NCBIfam" id="TIGR02967">
    <property type="entry name" value="guan_deamin"/>
    <property type="match status" value="1"/>
</dbReference>
<comment type="pathway">
    <text evidence="1 8">Purine metabolism; guanine degradation; xanthine from guanine: step 1/1.</text>
</comment>
<dbReference type="GO" id="GO:0005829">
    <property type="term" value="C:cytosol"/>
    <property type="evidence" value="ECO:0007669"/>
    <property type="project" value="TreeGrafter"/>
</dbReference>
<protein>
    <recommendedName>
        <fullName evidence="3 7">Guanine deaminase</fullName>
        <shortName evidence="8">Guanase</shortName>
        <ecNumber evidence="3 7">3.5.4.3</ecNumber>
    </recommendedName>
    <alternativeName>
        <fullName evidence="8">Guanine aminohydrolase</fullName>
    </alternativeName>
</protein>
<dbReference type="PANTHER" id="PTHR11271:SF6">
    <property type="entry name" value="GUANINE DEAMINASE"/>
    <property type="match status" value="1"/>
</dbReference>
<dbReference type="PANTHER" id="PTHR11271">
    <property type="entry name" value="GUANINE DEAMINASE"/>
    <property type="match status" value="1"/>
</dbReference>
<name>A0A3A1YX26_9BURK</name>
<dbReference type="AlphaFoldDB" id="A0A3A1YX26"/>
<sequence>MSNTQPAGNERFAIRGPFITFNNNPFSVGDENALVHESDGLIIINDGTIEYAGAYSDGASRLEGCEVKSFPNHLITPGFIDTHVHYPQLPIIGAYGAQLIDWLNTYTFVAEQRYDDLEYAGQVSRIFLDELARNGTTTAAVYCTVHPNSVEAFFQEAHARRLRMIAGKMLMDRNAPEALQDTAQSGYDDSLTLLQKWHEKGRLSYAITPRFAPTSTEAQLEAAGALWKAHPSAYMQTHVSENKDEVEWVKELFPDRANYIDVYAHYGLTGPRALFGHAIYLEETEWHHLAETDSSVIHCPTSNTFLGSGFFNFQRALQPESAGLAVRTGLATDVGGGTSLCMLKSMGEAYKVGQLSGYSVSAAKAFYLATRGAAKALHLDNKTGSIEAGMEADLVVLNPASTPLLEFRTQYCNSIEELLFVQMTLADERAIDTVYSAGRVIKGA</sequence>
<comment type="caution">
    <text evidence="10">The sequence shown here is derived from an EMBL/GenBank/DDBJ whole genome shotgun (WGS) entry which is preliminary data.</text>
</comment>